<sequence>MIVPAECIKWINLQRTKYKNPINQFKDQIQKEYLEMREYLPTSVESILDIGCGLAGIDILLSKHYGKPELFLMDNSEVNGQVVYGYDRRRSFYSSFEATEALLKANYIENYNLIDIKEKRLPVFKKIDLVISLLSCGYHYPVTEYLEYINTILSENGTLIIDIRELTDGIEVVQKVFPKIKEISYYNKSIRICARRNEKN</sequence>
<dbReference type="AlphaFoldDB" id="A0A0F9VC15"/>
<accession>A0A0F9VC15</accession>
<gene>
    <name evidence="1" type="ORF">LCGC14_0502810</name>
</gene>
<organism evidence="1">
    <name type="scientific">marine sediment metagenome</name>
    <dbReference type="NCBI Taxonomy" id="412755"/>
    <lineage>
        <taxon>unclassified sequences</taxon>
        <taxon>metagenomes</taxon>
        <taxon>ecological metagenomes</taxon>
    </lineage>
</organism>
<dbReference type="Gene3D" id="3.40.50.150">
    <property type="entry name" value="Vaccinia Virus protein VP39"/>
    <property type="match status" value="1"/>
</dbReference>
<dbReference type="SUPFAM" id="SSF53335">
    <property type="entry name" value="S-adenosyl-L-methionine-dependent methyltransferases"/>
    <property type="match status" value="1"/>
</dbReference>
<protein>
    <recommendedName>
        <fullName evidence="2">Methyltransferase domain-containing protein</fullName>
    </recommendedName>
</protein>
<evidence type="ECO:0000313" key="1">
    <source>
        <dbReference type="EMBL" id="KKN63333.1"/>
    </source>
</evidence>
<name>A0A0F9VC15_9ZZZZ</name>
<proteinExistence type="predicted"/>
<comment type="caution">
    <text evidence="1">The sequence shown here is derived from an EMBL/GenBank/DDBJ whole genome shotgun (WGS) entry which is preliminary data.</text>
</comment>
<reference evidence="1" key="1">
    <citation type="journal article" date="2015" name="Nature">
        <title>Complex archaea that bridge the gap between prokaryotes and eukaryotes.</title>
        <authorList>
            <person name="Spang A."/>
            <person name="Saw J.H."/>
            <person name="Jorgensen S.L."/>
            <person name="Zaremba-Niedzwiedzka K."/>
            <person name="Martijn J."/>
            <person name="Lind A.E."/>
            <person name="van Eijk R."/>
            <person name="Schleper C."/>
            <person name="Guy L."/>
            <person name="Ettema T.J."/>
        </authorList>
    </citation>
    <scope>NUCLEOTIDE SEQUENCE</scope>
</reference>
<dbReference type="CDD" id="cd02440">
    <property type="entry name" value="AdoMet_MTases"/>
    <property type="match status" value="1"/>
</dbReference>
<dbReference type="InterPro" id="IPR029063">
    <property type="entry name" value="SAM-dependent_MTases_sf"/>
</dbReference>
<evidence type="ECO:0008006" key="2">
    <source>
        <dbReference type="Google" id="ProtNLM"/>
    </source>
</evidence>
<dbReference type="EMBL" id="LAZR01000593">
    <property type="protein sequence ID" value="KKN63333.1"/>
    <property type="molecule type" value="Genomic_DNA"/>
</dbReference>